<evidence type="ECO:0000313" key="2">
    <source>
        <dbReference type="EMBL" id="OOZ38359.1"/>
    </source>
</evidence>
<evidence type="ECO:0000313" key="3">
    <source>
        <dbReference type="Proteomes" id="UP000191110"/>
    </source>
</evidence>
<reference evidence="2 3" key="1">
    <citation type="submission" date="2016-11" db="EMBL/GenBank/DDBJ databases">
        <title>Mixed transmission modes and dynamic genome evolution in an obligate animal-bacterial symbiosis.</title>
        <authorList>
            <person name="Russell S.L."/>
            <person name="Corbett-Detig R.B."/>
            <person name="Cavanaugh C.M."/>
        </authorList>
    </citation>
    <scope>NUCLEOTIDE SEQUENCE [LARGE SCALE GENOMIC DNA]</scope>
    <source>
        <strain evidence="2">Sveles-Q1</strain>
    </source>
</reference>
<protein>
    <submittedName>
        <fullName evidence="2">Uncharacterized protein</fullName>
    </submittedName>
</protein>
<keyword evidence="1" id="KW-0472">Membrane</keyword>
<feature type="transmembrane region" description="Helical" evidence="1">
    <location>
        <begin position="27"/>
        <end position="49"/>
    </location>
</feature>
<accession>A0A1T2KZT8</accession>
<sequence>MKRIIAIVVGLLAAVNSNLLSTSSLDGIILPLLAVSAFLYLLISTLGYSSKNLRDDSSMAAAGITLSDIGCGGDIGGGDS</sequence>
<dbReference type="AlphaFoldDB" id="A0A1T2KZT8"/>
<keyword evidence="1" id="KW-0812">Transmembrane</keyword>
<proteinExistence type="predicted"/>
<organism evidence="2 3">
    <name type="scientific">Solemya pervernicosa gill symbiont</name>
    <dbReference type="NCBI Taxonomy" id="642797"/>
    <lineage>
        <taxon>Bacteria</taxon>
        <taxon>Pseudomonadati</taxon>
        <taxon>Pseudomonadota</taxon>
        <taxon>Gammaproteobacteria</taxon>
        <taxon>sulfur-oxidizing symbionts</taxon>
    </lineage>
</organism>
<name>A0A1T2KZT8_9GAMM</name>
<keyword evidence="3" id="KW-1185">Reference proteome</keyword>
<keyword evidence="1" id="KW-1133">Transmembrane helix</keyword>
<comment type="caution">
    <text evidence="2">The sequence shown here is derived from an EMBL/GenBank/DDBJ whole genome shotgun (WGS) entry which is preliminary data.</text>
</comment>
<evidence type="ECO:0000256" key="1">
    <source>
        <dbReference type="SAM" id="Phobius"/>
    </source>
</evidence>
<dbReference type="Proteomes" id="UP000191110">
    <property type="component" value="Unassembled WGS sequence"/>
</dbReference>
<dbReference type="EMBL" id="MPRL01000098">
    <property type="protein sequence ID" value="OOZ38359.1"/>
    <property type="molecule type" value="Genomic_DNA"/>
</dbReference>
<gene>
    <name evidence="2" type="ORF">BOW53_15820</name>
</gene>
<dbReference type="RefSeq" id="WP_078485054.1">
    <property type="nucleotide sequence ID" value="NZ_MPRL01000098.1"/>
</dbReference>